<dbReference type="InterPro" id="IPR016181">
    <property type="entry name" value="Acyl_CoA_acyltransferase"/>
</dbReference>
<reference evidence="1" key="1">
    <citation type="submission" date="2020-04" db="EMBL/GenBank/DDBJ databases">
        <authorList>
            <person name="Chiriac C."/>
            <person name="Salcher M."/>
            <person name="Ghai R."/>
            <person name="Kavagutti S V."/>
        </authorList>
    </citation>
    <scope>NUCLEOTIDE SEQUENCE</scope>
</reference>
<name>A0A6J5NJP3_9CAUD</name>
<sequence>MLVAARTDTERRAAAGILFDKAGVQPCSDMQALVWVNDEQQVEWVVGYTGFVGKTCQMHVVNLVTRRAPRKLLWAAFDYPFNQLNLQTVLGIVNSKNEQAMKFDRHLGFKELLRLDGQHDDGGDLIVFAMDKDECRWIKENEDETRMVA</sequence>
<dbReference type="EMBL" id="LR796654">
    <property type="protein sequence ID" value="CAB4157465.1"/>
    <property type="molecule type" value="Genomic_DNA"/>
</dbReference>
<dbReference type="SUPFAM" id="SSF55729">
    <property type="entry name" value="Acyl-CoA N-acyltransferases (Nat)"/>
    <property type="match status" value="1"/>
</dbReference>
<evidence type="ECO:0000313" key="1">
    <source>
        <dbReference type="EMBL" id="CAB4157465.1"/>
    </source>
</evidence>
<dbReference type="EMBL" id="LR798346">
    <property type="protein sequence ID" value="CAB5225643.1"/>
    <property type="molecule type" value="Genomic_DNA"/>
</dbReference>
<dbReference type="Gene3D" id="3.40.630.30">
    <property type="match status" value="1"/>
</dbReference>
<gene>
    <name evidence="1" type="ORF">UFOVP686_20</name>
    <name evidence="2" type="ORF">UFOVP752_46</name>
</gene>
<proteinExistence type="predicted"/>
<accession>A0A6J5NJP3</accession>
<organism evidence="1">
    <name type="scientific">uncultured Caudovirales phage</name>
    <dbReference type="NCBI Taxonomy" id="2100421"/>
    <lineage>
        <taxon>Viruses</taxon>
        <taxon>Duplodnaviria</taxon>
        <taxon>Heunggongvirae</taxon>
        <taxon>Uroviricota</taxon>
        <taxon>Caudoviricetes</taxon>
        <taxon>Peduoviridae</taxon>
        <taxon>Maltschvirus</taxon>
        <taxon>Maltschvirus maltsch</taxon>
    </lineage>
</organism>
<evidence type="ECO:0000313" key="2">
    <source>
        <dbReference type="EMBL" id="CAB5225643.1"/>
    </source>
</evidence>
<protein>
    <submittedName>
        <fullName evidence="1">Uncharacterized protein</fullName>
    </submittedName>
</protein>